<evidence type="ECO:0000313" key="2">
    <source>
        <dbReference type="Proteomes" id="UP001240150"/>
    </source>
</evidence>
<protein>
    <submittedName>
        <fullName evidence="1">Uncharacterized protein</fullName>
    </submittedName>
</protein>
<dbReference type="EMBL" id="CP126980">
    <property type="protein sequence ID" value="WIN00006.1"/>
    <property type="molecule type" value="Genomic_DNA"/>
</dbReference>
<proteinExistence type="predicted"/>
<dbReference type="RefSeq" id="WP_284921464.1">
    <property type="nucleotide sequence ID" value="NZ_CP126980.1"/>
</dbReference>
<dbReference type="Proteomes" id="UP001240150">
    <property type="component" value="Chromosome"/>
</dbReference>
<name>A0ABY8WVG0_9ACTN</name>
<accession>A0ABY8WVG0</accession>
<evidence type="ECO:0000313" key="1">
    <source>
        <dbReference type="EMBL" id="WIN00006.1"/>
    </source>
</evidence>
<reference evidence="1 2" key="1">
    <citation type="submission" date="2023-06" db="EMBL/GenBank/DDBJ databases">
        <authorList>
            <person name="Yushchuk O."/>
            <person name="Binda E."/>
            <person name="Ruckert-Reed C."/>
            <person name="Fedorenko V."/>
            <person name="Kalinowski J."/>
            <person name="Marinelli F."/>
        </authorList>
    </citation>
    <scope>NUCLEOTIDE SEQUENCE [LARGE SCALE GENOMIC DNA]</scope>
    <source>
        <strain evidence="1 2">NRRL 3884</strain>
    </source>
</reference>
<keyword evidence="2" id="KW-1185">Reference proteome</keyword>
<organism evidence="1 2">
    <name type="scientific">Actinoplanes oblitus</name>
    <dbReference type="NCBI Taxonomy" id="3040509"/>
    <lineage>
        <taxon>Bacteria</taxon>
        <taxon>Bacillati</taxon>
        <taxon>Actinomycetota</taxon>
        <taxon>Actinomycetes</taxon>
        <taxon>Micromonosporales</taxon>
        <taxon>Micromonosporaceae</taxon>
        <taxon>Actinoplanes</taxon>
    </lineage>
</organism>
<sequence>MSHRWSPGSSKFIRIIDCGFTVVWVRPETDGVTVVVYTGDGFGNLADQRRAEIWTVRLGHGSPLLDIIRDKVHRIRWVRDVCDAAVDDYKLMSWSRAEVAPSHHGHRRLNRRRSLWLDPLPRRIRDAIGQDRWAS</sequence>
<gene>
    <name evidence="1" type="ORF">ACTOB_003679</name>
</gene>